<dbReference type="PANTHER" id="PTHR42756">
    <property type="entry name" value="TRANSCRIPTIONAL REGULATOR, MARR"/>
    <property type="match status" value="1"/>
</dbReference>
<dbReference type="InterPro" id="IPR036388">
    <property type="entry name" value="WH-like_DNA-bd_sf"/>
</dbReference>
<dbReference type="SMART" id="SM00347">
    <property type="entry name" value="HTH_MARR"/>
    <property type="match status" value="1"/>
</dbReference>
<dbReference type="PROSITE" id="PS50995">
    <property type="entry name" value="HTH_MARR_2"/>
    <property type="match status" value="1"/>
</dbReference>
<dbReference type="PRINTS" id="PR00598">
    <property type="entry name" value="HTHMARR"/>
</dbReference>
<dbReference type="Pfam" id="PF12802">
    <property type="entry name" value="MarR_2"/>
    <property type="match status" value="1"/>
</dbReference>
<protein>
    <submittedName>
        <fullName evidence="6">Transcriptional regulator, MarR family</fullName>
    </submittedName>
</protein>
<feature type="compositionally biased region" description="Low complexity" evidence="4">
    <location>
        <begin position="162"/>
        <end position="171"/>
    </location>
</feature>
<dbReference type="Gene3D" id="1.10.10.10">
    <property type="entry name" value="Winged helix-like DNA-binding domain superfamily/Winged helix DNA-binding domain"/>
    <property type="match status" value="1"/>
</dbReference>
<keyword evidence="7" id="KW-1185">Reference proteome</keyword>
<evidence type="ECO:0000259" key="5">
    <source>
        <dbReference type="PROSITE" id="PS50995"/>
    </source>
</evidence>
<keyword evidence="2" id="KW-0238">DNA-binding</keyword>
<dbReference type="EMBL" id="NEWD01000007">
    <property type="protein sequence ID" value="OXN00920.1"/>
    <property type="molecule type" value="Genomic_DNA"/>
</dbReference>
<gene>
    <name evidence="6" type="ORF">Tam10B_0876</name>
</gene>
<evidence type="ECO:0000256" key="1">
    <source>
        <dbReference type="ARBA" id="ARBA00023015"/>
    </source>
</evidence>
<dbReference type="RefSeq" id="WP_198947524.1">
    <property type="nucleotide sequence ID" value="NZ_NEWD01000007.1"/>
</dbReference>
<sequence>MDRRILSLEMRALCKSVDRYLGETMPESAASATGGNAHIILFLVRNRDREIYQHTIEQHFGVTRSTVSRVLALMEKKGLITREPVAHDARLKKIVPTAKADAIVADLKANGERAERLLLSGFSDEEEAALREYVQRMRDNIARAQQEFENSGAIADDAVADAVAKNNPTKNDTVKNDTKKKEEDK</sequence>
<feature type="domain" description="HTH marR-type" evidence="5">
    <location>
        <begin position="3"/>
        <end position="139"/>
    </location>
</feature>
<evidence type="ECO:0000313" key="7">
    <source>
        <dbReference type="Proteomes" id="UP000215433"/>
    </source>
</evidence>
<dbReference type="SUPFAM" id="SSF46785">
    <property type="entry name" value="Winged helix' DNA-binding domain"/>
    <property type="match status" value="1"/>
</dbReference>
<reference evidence="6 7" key="1">
    <citation type="submission" date="2017-05" db="EMBL/GenBank/DDBJ databases">
        <title>Bifidobacterium vansinderenii sp. nov.</title>
        <authorList>
            <person name="Lugli G.A."/>
            <person name="Duranti S."/>
            <person name="Mangifesta M."/>
        </authorList>
    </citation>
    <scope>NUCLEOTIDE SEQUENCE [LARGE SCALE GENOMIC DNA]</scope>
    <source>
        <strain evidence="6 7">Tam10B</strain>
    </source>
</reference>
<feature type="compositionally biased region" description="Basic and acidic residues" evidence="4">
    <location>
        <begin position="172"/>
        <end position="185"/>
    </location>
</feature>
<dbReference type="GO" id="GO:0003677">
    <property type="term" value="F:DNA binding"/>
    <property type="evidence" value="ECO:0007669"/>
    <property type="project" value="UniProtKB-KW"/>
</dbReference>
<organism evidence="6 7">
    <name type="scientific">Bifidobacterium vansinderenii</name>
    <dbReference type="NCBI Taxonomy" id="1984871"/>
    <lineage>
        <taxon>Bacteria</taxon>
        <taxon>Bacillati</taxon>
        <taxon>Actinomycetota</taxon>
        <taxon>Actinomycetes</taxon>
        <taxon>Bifidobacteriales</taxon>
        <taxon>Bifidobacteriaceae</taxon>
        <taxon>Bifidobacterium</taxon>
    </lineage>
</organism>
<feature type="region of interest" description="Disordered" evidence="4">
    <location>
        <begin position="162"/>
        <end position="185"/>
    </location>
</feature>
<keyword evidence="1" id="KW-0805">Transcription regulation</keyword>
<comment type="caution">
    <text evidence="6">The sequence shown here is derived from an EMBL/GenBank/DDBJ whole genome shotgun (WGS) entry which is preliminary data.</text>
</comment>
<keyword evidence="3" id="KW-0804">Transcription</keyword>
<dbReference type="InterPro" id="IPR000835">
    <property type="entry name" value="HTH_MarR-typ"/>
</dbReference>
<dbReference type="GO" id="GO:0003700">
    <property type="term" value="F:DNA-binding transcription factor activity"/>
    <property type="evidence" value="ECO:0007669"/>
    <property type="project" value="InterPro"/>
</dbReference>
<name>A0A229VZR1_9BIFI</name>
<evidence type="ECO:0000313" key="6">
    <source>
        <dbReference type="EMBL" id="OXN00920.1"/>
    </source>
</evidence>
<evidence type="ECO:0000256" key="3">
    <source>
        <dbReference type="ARBA" id="ARBA00023163"/>
    </source>
</evidence>
<evidence type="ECO:0000256" key="2">
    <source>
        <dbReference type="ARBA" id="ARBA00023125"/>
    </source>
</evidence>
<dbReference type="AlphaFoldDB" id="A0A229VZR1"/>
<dbReference type="PANTHER" id="PTHR42756:SF1">
    <property type="entry name" value="TRANSCRIPTIONAL REPRESSOR OF EMRAB OPERON"/>
    <property type="match status" value="1"/>
</dbReference>
<evidence type="ECO:0000256" key="4">
    <source>
        <dbReference type="SAM" id="MobiDB-lite"/>
    </source>
</evidence>
<proteinExistence type="predicted"/>
<dbReference type="InterPro" id="IPR036390">
    <property type="entry name" value="WH_DNA-bd_sf"/>
</dbReference>
<accession>A0A229VZR1</accession>
<dbReference type="Proteomes" id="UP000215433">
    <property type="component" value="Unassembled WGS sequence"/>
</dbReference>